<feature type="transmembrane region" description="Helical" evidence="9">
    <location>
        <begin position="706"/>
        <end position="732"/>
    </location>
</feature>
<feature type="transmembrane region" description="Helical" evidence="9">
    <location>
        <begin position="157"/>
        <end position="178"/>
    </location>
</feature>
<evidence type="ECO:0000256" key="3">
    <source>
        <dbReference type="ARBA" id="ARBA00022448"/>
    </source>
</evidence>
<proteinExistence type="inferred from homology"/>
<organism evidence="10 11">
    <name type="scientific">Erysiphe neolycopersici</name>
    <dbReference type="NCBI Taxonomy" id="212602"/>
    <lineage>
        <taxon>Eukaryota</taxon>
        <taxon>Fungi</taxon>
        <taxon>Dikarya</taxon>
        <taxon>Ascomycota</taxon>
        <taxon>Pezizomycotina</taxon>
        <taxon>Leotiomycetes</taxon>
        <taxon>Erysiphales</taxon>
        <taxon>Erysiphaceae</taxon>
        <taxon>Erysiphe</taxon>
    </lineage>
</organism>
<comment type="similarity">
    <text evidence="2">Belongs to the oligopeptide OPT transporter family.</text>
</comment>
<dbReference type="NCBIfam" id="TIGR00728">
    <property type="entry name" value="OPT_sfam"/>
    <property type="match status" value="1"/>
</dbReference>
<feature type="transmembrane region" description="Helical" evidence="9">
    <location>
        <begin position="342"/>
        <end position="365"/>
    </location>
</feature>
<keyword evidence="3" id="KW-0813">Transport</keyword>
<evidence type="ECO:0000256" key="9">
    <source>
        <dbReference type="SAM" id="Phobius"/>
    </source>
</evidence>
<dbReference type="GO" id="GO:0016020">
    <property type="term" value="C:membrane"/>
    <property type="evidence" value="ECO:0007669"/>
    <property type="project" value="UniProtKB-SubCell"/>
</dbReference>
<evidence type="ECO:0000256" key="2">
    <source>
        <dbReference type="ARBA" id="ARBA00008807"/>
    </source>
</evidence>
<evidence type="ECO:0000256" key="6">
    <source>
        <dbReference type="ARBA" id="ARBA00022927"/>
    </source>
</evidence>
<comment type="caution">
    <text evidence="10">The sequence shown here is derived from an EMBL/GenBank/DDBJ whole genome shotgun (WGS) entry which is preliminary data.</text>
</comment>
<evidence type="ECO:0000313" key="10">
    <source>
        <dbReference type="EMBL" id="RKF54490.1"/>
    </source>
</evidence>
<feature type="transmembrane region" description="Helical" evidence="9">
    <location>
        <begin position="273"/>
        <end position="306"/>
    </location>
</feature>
<name>A0A420HAM2_9PEZI</name>
<dbReference type="Pfam" id="PF03169">
    <property type="entry name" value="OPT"/>
    <property type="match status" value="1"/>
</dbReference>
<keyword evidence="4 9" id="KW-0812">Transmembrane</keyword>
<keyword evidence="5" id="KW-0571">Peptide transport</keyword>
<evidence type="ECO:0000256" key="1">
    <source>
        <dbReference type="ARBA" id="ARBA00004141"/>
    </source>
</evidence>
<dbReference type="AlphaFoldDB" id="A0A420HAM2"/>
<dbReference type="PANTHER" id="PTHR22601">
    <property type="entry name" value="ISP4 LIKE PROTEIN"/>
    <property type="match status" value="1"/>
</dbReference>
<evidence type="ECO:0000256" key="5">
    <source>
        <dbReference type="ARBA" id="ARBA00022856"/>
    </source>
</evidence>
<evidence type="ECO:0000313" key="11">
    <source>
        <dbReference type="Proteomes" id="UP000286134"/>
    </source>
</evidence>
<accession>A0A420HAM2</accession>
<dbReference type="Proteomes" id="UP000286134">
    <property type="component" value="Unassembled WGS sequence"/>
</dbReference>
<feature type="transmembrane region" description="Helical" evidence="9">
    <location>
        <begin position="79"/>
        <end position="97"/>
    </location>
</feature>
<evidence type="ECO:0000256" key="4">
    <source>
        <dbReference type="ARBA" id="ARBA00022692"/>
    </source>
</evidence>
<evidence type="ECO:0000256" key="8">
    <source>
        <dbReference type="ARBA" id="ARBA00023136"/>
    </source>
</evidence>
<sequence>MARGTLTYSSSYADRKFTSSDCNDSKRESIDYEAEKASMGGSNPAIDNDWADDHPTIKDLPLSVRRVVSLEDDPTLPTLTFRYFVLTIFFVVPGAFLSQMSHYRTTYAPYSIFFVQIASDYVGQWLAKILPCWNVKIPFTKYSFSLNPGPWSVKEHVLVTLSAASGATYNLAYAPVSIAELYFGEKINPIVAIVFMWSVVWTGYSFAAISRQFLLYDPQYPWFVPGVCKFYDHYEQLKKLELKFNRLCQTALFEAQKKQRANPTAASRRQIRIFWYVLVGVTLWQFLPEFAFPMLGSLAFLCWVAPRNPTANFIGSGFGGMGFLNLSLDWSNISGLSNSGSLFLTPFWTQSLVFAAFVATTWILIPAAKFGLIGTEYKHGLMKNSVLTVNGTKYPLRDLLTPQATLNQTAFAQNGPLMLGAQMRWGMFFSYAAYTSAMTWMILFGWTQISATFKKLRAREAGTKGESINYQYNDQLNILQRSYKEVPLWWYIVLFLFSAVPVIAILAVGQLYIPIWTYFVALATGAIIVTPLGWLYAISNFQLPIGTFNELMYGLMINAVSGHKNPTGATVYSSVAGDAWYRAQYMLQDQKIGHYMHIPPKATFFSQIFGCTIGIPVNYAVVRWVLDSKREYLTGEKVDPSHQWTAQQLASSLSTSVQYVLVGPLKLFKQPTFTALPYGFIVGIMAPVVINLLHRRFPKSPLQFKLWNTTIFFSAMSTFHGNVSTGYLSAFIGSYIVMHWTLKHRYEIWARYNYILAAAFDAGFNFNMMLIFLFFGSVKIITMPHWWGNEKANSERCFALSKA</sequence>
<gene>
    <name evidence="10" type="ORF">OnM2_097001</name>
</gene>
<dbReference type="InterPro" id="IPR004648">
    <property type="entry name" value="Oligpept_transpt"/>
</dbReference>
<feature type="transmembrane region" description="Helical" evidence="9">
    <location>
        <begin position="488"/>
        <end position="509"/>
    </location>
</feature>
<dbReference type="EMBL" id="MCFK01009709">
    <property type="protein sequence ID" value="RKF54490.1"/>
    <property type="molecule type" value="Genomic_DNA"/>
</dbReference>
<dbReference type="OrthoDB" id="9986677at2759"/>
<keyword evidence="6" id="KW-0653">Protein transport</keyword>
<dbReference type="GO" id="GO:0015031">
    <property type="term" value="P:protein transport"/>
    <property type="evidence" value="ECO:0007669"/>
    <property type="project" value="UniProtKB-KW"/>
</dbReference>
<feature type="transmembrane region" description="Helical" evidence="9">
    <location>
        <begin position="675"/>
        <end position="694"/>
    </location>
</feature>
<evidence type="ECO:0000256" key="7">
    <source>
        <dbReference type="ARBA" id="ARBA00022989"/>
    </source>
</evidence>
<feature type="transmembrane region" description="Helical" evidence="9">
    <location>
        <begin position="515"/>
        <end position="537"/>
    </location>
</feature>
<keyword evidence="7 9" id="KW-1133">Transmembrane helix</keyword>
<dbReference type="InterPro" id="IPR004813">
    <property type="entry name" value="OPT"/>
</dbReference>
<keyword evidence="11" id="KW-1185">Reference proteome</keyword>
<feature type="transmembrane region" description="Helical" evidence="9">
    <location>
        <begin position="752"/>
        <end position="775"/>
    </location>
</feature>
<keyword evidence="8 9" id="KW-0472">Membrane</keyword>
<dbReference type="GO" id="GO:0035673">
    <property type="term" value="F:oligopeptide transmembrane transporter activity"/>
    <property type="evidence" value="ECO:0007669"/>
    <property type="project" value="InterPro"/>
</dbReference>
<protein>
    <submittedName>
        <fullName evidence="10">Oligopeptide transporter 8</fullName>
    </submittedName>
</protein>
<feature type="transmembrane region" description="Helical" evidence="9">
    <location>
        <begin position="190"/>
        <end position="209"/>
    </location>
</feature>
<reference evidence="10 11" key="1">
    <citation type="journal article" date="2018" name="BMC Genomics">
        <title>Comparative genome analyses reveal sequence features reflecting distinct modes of host-adaptation between dicot and monocot powdery mildew.</title>
        <authorList>
            <person name="Wu Y."/>
            <person name="Ma X."/>
            <person name="Pan Z."/>
            <person name="Kale S.D."/>
            <person name="Song Y."/>
            <person name="King H."/>
            <person name="Zhang Q."/>
            <person name="Presley C."/>
            <person name="Deng X."/>
            <person name="Wei C.I."/>
            <person name="Xiao S."/>
        </authorList>
    </citation>
    <scope>NUCLEOTIDE SEQUENCE [LARGE SCALE GENOMIC DNA]</scope>
    <source>
        <strain evidence="10">UMSG2</strain>
    </source>
</reference>
<feature type="transmembrane region" description="Helical" evidence="9">
    <location>
        <begin position="428"/>
        <end position="449"/>
    </location>
</feature>
<feature type="transmembrane region" description="Helical" evidence="9">
    <location>
        <begin position="604"/>
        <end position="626"/>
    </location>
</feature>
<comment type="subcellular location">
    <subcellularLocation>
        <location evidence="1">Membrane</location>
        <topology evidence="1">Multi-pass membrane protein</topology>
    </subcellularLocation>
</comment>